<dbReference type="RefSeq" id="WP_149080283.1">
    <property type="nucleotide sequence ID" value="NZ_VTAW01000003.1"/>
</dbReference>
<organism evidence="3 4">
    <name type="scientific">Natrialba swarupiae</name>
    <dbReference type="NCBI Taxonomy" id="2448032"/>
    <lineage>
        <taxon>Archaea</taxon>
        <taxon>Methanobacteriati</taxon>
        <taxon>Methanobacteriota</taxon>
        <taxon>Stenosarchaea group</taxon>
        <taxon>Halobacteria</taxon>
        <taxon>Halobacteriales</taxon>
        <taxon>Natrialbaceae</taxon>
        <taxon>Natrialba</taxon>
    </lineage>
</organism>
<dbReference type="SUPFAM" id="SSF46785">
    <property type="entry name" value="Winged helix' DNA-binding domain"/>
    <property type="match status" value="1"/>
</dbReference>
<proteinExistence type="predicted"/>
<dbReference type="InterPro" id="IPR002831">
    <property type="entry name" value="Tscrpt_reg_TrmB_N"/>
</dbReference>
<dbReference type="InterPro" id="IPR055859">
    <property type="entry name" value="DUF7436"/>
</dbReference>
<protein>
    <submittedName>
        <fullName evidence="3">TrmB family transcriptional regulator</fullName>
    </submittedName>
</protein>
<dbReference type="EMBL" id="VTAW01000003">
    <property type="protein sequence ID" value="TYT63307.1"/>
    <property type="molecule type" value="Genomic_DNA"/>
</dbReference>
<evidence type="ECO:0000259" key="2">
    <source>
        <dbReference type="Pfam" id="PF24217"/>
    </source>
</evidence>
<dbReference type="Pfam" id="PF24217">
    <property type="entry name" value="DUF7436"/>
    <property type="match status" value="1"/>
</dbReference>
<evidence type="ECO:0000259" key="1">
    <source>
        <dbReference type="Pfam" id="PF01978"/>
    </source>
</evidence>
<dbReference type="PANTHER" id="PTHR34293">
    <property type="entry name" value="HTH-TYPE TRANSCRIPTIONAL REGULATOR TRMBL2"/>
    <property type="match status" value="1"/>
</dbReference>
<feature type="domain" description="DUF7436" evidence="2">
    <location>
        <begin position="108"/>
        <end position="260"/>
    </location>
</feature>
<gene>
    <name evidence="3" type="ORF">FYC77_04355</name>
</gene>
<evidence type="ECO:0000313" key="3">
    <source>
        <dbReference type="EMBL" id="TYT63307.1"/>
    </source>
</evidence>
<dbReference type="PANTHER" id="PTHR34293:SF1">
    <property type="entry name" value="HTH-TYPE TRANSCRIPTIONAL REGULATOR TRMBL2"/>
    <property type="match status" value="1"/>
</dbReference>
<name>A0A5D5AQN4_9EURY</name>
<dbReference type="InterPro" id="IPR051797">
    <property type="entry name" value="TrmB-like"/>
</dbReference>
<sequence>MTELEELGLSSYEESAYRALLASGAATARTVSETSGVPTGRIYDVLNGLEARGIVDAHPGDPRRYVAVDPEVAVDRLLAERTRTLEREEKRYRELADSIRSGLAPTPPTDGNFWPAPLGSEDAITTLREQVRTAEERIFAVVGSPYENAPWERYRAELEAFFDGMNGDLEVQFLVSDTLAETLPAAAFELATNQDATVEVRRTSEGYVSLDIVDGTSVAIDIPHPSFDDERIGVVDIRDEEFAARLECQFESVWADADPVLSQ</sequence>
<reference evidence="3 4" key="1">
    <citation type="submission" date="2019-08" db="EMBL/GenBank/DDBJ databases">
        <title>Archaea genome.</title>
        <authorList>
            <person name="Kajale S."/>
            <person name="Shouche Y."/>
            <person name="Deshpande N."/>
            <person name="Sharma A."/>
        </authorList>
    </citation>
    <scope>NUCLEOTIDE SEQUENCE [LARGE SCALE GENOMIC DNA]</scope>
    <source>
        <strain evidence="3 4">ESP3B_9</strain>
    </source>
</reference>
<dbReference type="Proteomes" id="UP000324104">
    <property type="component" value="Unassembled WGS sequence"/>
</dbReference>
<accession>A0A5D5AQN4</accession>
<feature type="domain" description="Transcription regulator TrmB N-terminal" evidence="1">
    <location>
        <begin position="4"/>
        <end position="71"/>
    </location>
</feature>
<dbReference type="Gene3D" id="1.10.10.10">
    <property type="entry name" value="Winged helix-like DNA-binding domain superfamily/Winged helix DNA-binding domain"/>
    <property type="match status" value="1"/>
</dbReference>
<evidence type="ECO:0000313" key="4">
    <source>
        <dbReference type="Proteomes" id="UP000324104"/>
    </source>
</evidence>
<comment type="caution">
    <text evidence="3">The sequence shown here is derived from an EMBL/GenBank/DDBJ whole genome shotgun (WGS) entry which is preliminary data.</text>
</comment>
<dbReference type="InterPro" id="IPR036390">
    <property type="entry name" value="WH_DNA-bd_sf"/>
</dbReference>
<dbReference type="AlphaFoldDB" id="A0A5D5AQN4"/>
<keyword evidence="4" id="KW-1185">Reference proteome</keyword>
<dbReference type="InterPro" id="IPR036388">
    <property type="entry name" value="WH-like_DNA-bd_sf"/>
</dbReference>
<dbReference type="Pfam" id="PF01978">
    <property type="entry name" value="TrmB"/>
    <property type="match status" value="1"/>
</dbReference>